<proteinExistence type="predicted"/>
<dbReference type="GeneID" id="17325544"/>
<dbReference type="Gramene" id="CDF37958">
    <property type="protein sequence ID" value="CDF37958"/>
    <property type="gene ID" value="CHC_T00005957001"/>
</dbReference>
<accession>R7QJP5</accession>
<dbReference type="AlphaFoldDB" id="R7QJP5"/>
<protein>
    <submittedName>
        <fullName evidence="1">Uncharacterized protein</fullName>
    </submittedName>
</protein>
<dbReference type="EMBL" id="HG001890">
    <property type="protein sequence ID" value="CDF37958.1"/>
    <property type="molecule type" value="Genomic_DNA"/>
</dbReference>
<dbReference type="RefSeq" id="XP_005717827.1">
    <property type="nucleotide sequence ID" value="XM_005717770.1"/>
</dbReference>
<name>R7QJP5_CHOCR</name>
<reference evidence="2" key="1">
    <citation type="journal article" date="2013" name="Proc. Natl. Acad. Sci. U.S.A.">
        <title>Genome structure and metabolic features in the red seaweed Chondrus crispus shed light on evolution of the Archaeplastida.</title>
        <authorList>
            <person name="Collen J."/>
            <person name="Porcel B."/>
            <person name="Carre W."/>
            <person name="Ball S.G."/>
            <person name="Chaparro C."/>
            <person name="Tonon T."/>
            <person name="Barbeyron T."/>
            <person name="Michel G."/>
            <person name="Noel B."/>
            <person name="Valentin K."/>
            <person name="Elias M."/>
            <person name="Artiguenave F."/>
            <person name="Arun A."/>
            <person name="Aury J.M."/>
            <person name="Barbosa-Neto J.F."/>
            <person name="Bothwell J.H."/>
            <person name="Bouget F.Y."/>
            <person name="Brillet L."/>
            <person name="Cabello-Hurtado F."/>
            <person name="Capella-Gutierrez S."/>
            <person name="Charrier B."/>
            <person name="Cladiere L."/>
            <person name="Cock J.M."/>
            <person name="Coelho S.M."/>
            <person name="Colleoni C."/>
            <person name="Czjzek M."/>
            <person name="Da Silva C."/>
            <person name="Delage L."/>
            <person name="Denoeud F."/>
            <person name="Deschamps P."/>
            <person name="Dittami S.M."/>
            <person name="Gabaldon T."/>
            <person name="Gachon C.M."/>
            <person name="Groisillier A."/>
            <person name="Herve C."/>
            <person name="Jabbari K."/>
            <person name="Katinka M."/>
            <person name="Kloareg B."/>
            <person name="Kowalczyk N."/>
            <person name="Labadie K."/>
            <person name="Leblanc C."/>
            <person name="Lopez P.J."/>
            <person name="McLachlan D.H."/>
            <person name="Meslet-Cladiere L."/>
            <person name="Moustafa A."/>
            <person name="Nehr Z."/>
            <person name="Nyvall Collen P."/>
            <person name="Panaud O."/>
            <person name="Partensky F."/>
            <person name="Poulain J."/>
            <person name="Rensing S.A."/>
            <person name="Rousvoal S."/>
            <person name="Samson G."/>
            <person name="Symeonidi A."/>
            <person name="Weissenbach J."/>
            <person name="Zambounis A."/>
            <person name="Wincker P."/>
            <person name="Boyen C."/>
        </authorList>
    </citation>
    <scope>NUCLEOTIDE SEQUENCE [LARGE SCALE GENOMIC DNA]</scope>
    <source>
        <strain evidence="2">cv. Stackhouse</strain>
    </source>
</reference>
<dbReference type="KEGG" id="ccp:CHC_T00005957001"/>
<evidence type="ECO:0000313" key="2">
    <source>
        <dbReference type="Proteomes" id="UP000012073"/>
    </source>
</evidence>
<organism evidence="1 2">
    <name type="scientific">Chondrus crispus</name>
    <name type="common">Carrageen Irish moss</name>
    <name type="synonym">Polymorpha crispa</name>
    <dbReference type="NCBI Taxonomy" id="2769"/>
    <lineage>
        <taxon>Eukaryota</taxon>
        <taxon>Rhodophyta</taxon>
        <taxon>Florideophyceae</taxon>
        <taxon>Rhodymeniophycidae</taxon>
        <taxon>Gigartinales</taxon>
        <taxon>Gigartinaceae</taxon>
        <taxon>Chondrus</taxon>
    </lineage>
</organism>
<dbReference type="Proteomes" id="UP000012073">
    <property type="component" value="Unassembled WGS sequence"/>
</dbReference>
<evidence type="ECO:0000313" key="1">
    <source>
        <dbReference type="EMBL" id="CDF37958.1"/>
    </source>
</evidence>
<keyword evidence="2" id="KW-1185">Reference proteome</keyword>
<gene>
    <name evidence="1" type="ORF">CHC_T00005957001</name>
</gene>
<sequence length="70" mass="7585">MALPLYVHKGEVMECYIIAILCNGRRTSVRGCRSSSSKSLERSGSDCSGVEGGRPMYVGPPEFVSMAALW</sequence>